<accession>A0A6A5FYP0</accession>
<dbReference type="PANTHER" id="PTHR33651:SF2">
    <property type="entry name" value="PI3K_PI4K CATALYTIC DOMAIN-CONTAINING PROTEIN"/>
    <property type="match status" value="1"/>
</dbReference>
<protein>
    <submittedName>
        <fullName evidence="1">Uncharacterized protein</fullName>
    </submittedName>
</protein>
<proteinExistence type="predicted"/>
<dbReference type="Proteomes" id="UP000483820">
    <property type="component" value="Chromosome X"/>
</dbReference>
<dbReference type="GeneID" id="9825732"/>
<evidence type="ECO:0000313" key="1">
    <source>
        <dbReference type="EMBL" id="KAF1747746.1"/>
    </source>
</evidence>
<reference evidence="1 2" key="1">
    <citation type="submission" date="2019-12" db="EMBL/GenBank/DDBJ databases">
        <title>Chromosome-level assembly of the Caenorhabditis remanei genome.</title>
        <authorList>
            <person name="Teterina A.A."/>
            <person name="Willis J.H."/>
            <person name="Phillips P.C."/>
        </authorList>
    </citation>
    <scope>NUCLEOTIDE SEQUENCE [LARGE SCALE GENOMIC DNA]</scope>
    <source>
        <strain evidence="1 2">PX506</strain>
        <tissue evidence="1">Whole organism</tissue>
    </source>
</reference>
<dbReference type="AlphaFoldDB" id="A0A6A5FYP0"/>
<name>A0A6A5FYP0_CAERE</name>
<dbReference type="EMBL" id="WUAV01000006">
    <property type="protein sequence ID" value="KAF1747746.1"/>
    <property type="molecule type" value="Genomic_DNA"/>
</dbReference>
<organism evidence="1 2">
    <name type="scientific">Caenorhabditis remanei</name>
    <name type="common">Caenorhabditis vulgaris</name>
    <dbReference type="NCBI Taxonomy" id="31234"/>
    <lineage>
        <taxon>Eukaryota</taxon>
        <taxon>Metazoa</taxon>
        <taxon>Ecdysozoa</taxon>
        <taxon>Nematoda</taxon>
        <taxon>Chromadorea</taxon>
        <taxon>Rhabditida</taxon>
        <taxon>Rhabditina</taxon>
        <taxon>Rhabditomorpha</taxon>
        <taxon>Rhabditoidea</taxon>
        <taxon>Rhabditidae</taxon>
        <taxon>Peloderinae</taxon>
        <taxon>Caenorhabditis</taxon>
    </lineage>
</organism>
<gene>
    <name evidence="1" type="ORF">GCK72_024212</name>
</gene>
<evidence type="ECO:0000313" key="2">
    <source>
        <dbReference type="Proteomes" id="UP000483820"/>
    </source>
</evidence>
<dbReference type="RefSeq" id="XP_053579341.1">
    <property type="nucleotide sequence ID" value="XM_053735775.1"/>
</dbReference>
<comment type="caution">
    <text evidence="1">The sequence shown here is derived from an EMBL/GenBank/DDBJ whole genome shotgun (WGS) entry which is preliminary data.</text>
</comment>
<sequence length="229" mass="26190">MREATKNHFQQQHYKLGAEDETDFGCRFEARPIHLGGSRKNTIAYVKLHGQNEETKFNIKCHHFGPSNSSAHGQSPEINEIYCYKLLELIHVGPQVQFIIPKRFTGSKLSLYIVTRWEDDFIPLSGNTEEAVGVDVLVQILLLGTFLFIDDLHSKNCECDEAARMEVARKCLKKWDLLSQIDLAIEQITPEMDQMKQQEIGFKGFNSSSEKLDQYISTIKQNIIKLIGT</sequence>
<dbReference type="PANTHER" id="PTHR33651">
    <property type="entry name" value="PROTEIN CBG06246"/>
    <property type="match status" value="1"/>
</dbReference>
<dbReference type="CTD" id="9825732"/>
<dbReference type="KEGG" id="crq:GCK72_024212"/>